<dbReference type="Proteomes" id="UP001291623">
    <property type="component" value="Unassembled WGS sequence"/>
</dbReference>
<comment type="caution">
    <text evidence="2">The sequence shown here is derived from an EMBL/GenBank/DDBJ whole genome shotgun (WGS) entry which is preliminary data.</text>
</comment>
<organism evidence="2 3">
    <name type="scientific">Anisodus tanguticus</name>
    <dbReference type="NCBI Taxonomy" id="243964"/>
    <lineage>
        <taxon>Eukaryota</taxon>
        <taxon>Viridiplantae</taxon>
        <taxon>Streptophyta</taxon>
        <taxon>Embryophyta</taxon>
        <taxon>Tracheophyta</taxon>
        <taxon>Spermatophyta</taxon>
        <taxon>Magnoliopsida</taxon>
        <taxon>eudicotyledons</taxon>
        <taxon>Gunneridae</taxon>
        <taxon>Pentapetalae</taxon>
        <taxon>asterids</taxon>
        <taxon>lamiids</taxon>
        <taxon>Solanales</taxon>
        <taxon>Solanaceae</taxon>
        <taxon>Solanoideae</taxon>
        <taxon>Hyoscyameae</taxon>
        <taxon>Anisodus</taxon>
    </lineage>
</organism>
<dbReference type="Pfam" id="PF07727">
    <property type="entry name" value="RVT_2"/>
    <property type="match status" value="1"/>
</dbReference>
<dbReference type="PANTHER" id="PTHR11439:SF483">
    <property type="entry name" value="PEPTIDE SYNTHASE GLIP-LIKE, PUTATIVE (AFU_ORTHOLOGUE AFUA_3G12920)-RELATED"/>
    <property type="match status" value="1"/>
</dbReference>
<accession>A0AAE1R0H6</accession>
<evidence type="ECO:0000313" key="2">
    <source>
        <dbReference type="EMBL" id="KAK4342514.1"/>
    </source>
</evidence>
<reference evidence="2" key="1">
    <citation type="submission" date="2023-12" db="EMBL/GenBank/DDBJ databases">
        <title>Genome assembly of Anisodus tanguticus.</title>
        <authorList>
            <person name="Wang Y.-J."/>
        </authorList>
    </citation>
    <scope>NUCLEOTIDE SEQUENCE</scope>
    <source>
        <strain evidence="2">KB-2021</strain>
        <tissue evidence="2">Leaf</tissue>
    </source>
</reference>
<dbReference type="PANTHER" id="PTHR11439">
    <property type="entry name" value="GAG-POL-RELATED RETROTRANSPOSON"/>
    <property type="match status" value="1"/>
</dbReference>
<gene>
    <name evidence="2" type="ORF">RND71_038330</name>
</gene>
<feature type="domain" description="Reverse transcriptase Ty1/copia-type" evidence="1">
    <location>
        <begin position="1"/>
        <end position="162"/>
    </location>
</feature>
<dbReference type="SUPFAM" id="SSF56672">
    <property type="entry name" value="DNA/RNA polymerases"/>
    <property type="match status" value="1"/>
</dbReference>
<dbReference type="InterPro" id="IPR013103">
    <property type="entry name" value="RVT_2"/>
</dbReference>
<dbReference type="EMBL" id="JAVYJV010000021">
    <property type="protein sequence ID" value="KAK4342514.1"/>
    <property type="molecule type" value="Genomic_DNA"/>
</dbReference>
<dbReference type="AlphaFoldDB" id="A0AAE1R0H6"/>
<protein>
    <recommendedName>
        <fullName evidence="1">Reverse transcriptase Ty1/copia-type domain-containing protein</fullName>
    </recommendedName>
</protein>
<sequence length="399" mass="45490">MDVKTAFLNGDLEEEIYMDQPEGYVVQGQEKKVCRLVKSLYGLKQAPKQWHKKFDSTLLSKGFAINEYDKCVYTKGNSDSFVMICLYVDDMLITGSSPRVILETKNMLKQCFDMKDMGIADVILGIKISKTSDGLVLSQSHYIEDVLRKFKMLDSSPITSPMDTNQKVCKDNVGENVDPTLYRSMIGSILYLTASRPYIMFSVCFCARFQACPKMSHLNVVKHIIRYVAGTCELGIWYSKDTNPNLIGFSDSDWAGDVDDRKSTSGGCFYLDNNLISWYSRKQNCVSLSTAESEYVAVGSYRSQLIWLRHMLDDYGFTSHILILYCDNLSAINISKNPVQHSRTKHIDIRHHLLRDLVEKQLVQIEHVDTLYQLADIFTKALDHERFSSLKKSLGLCNI</sequence>
<keyword evidence="3" id="KW-1185">Reference proteome</keyword>
<name>A0AAE1R0H6_9SOLA</name>
<dbReference type="InterPro" id="IPR043502">
    <property type="entry name" value="DNA/RNA_pol_sf"/>
</dbReference>
<dbReference type="CDD" id="cd09272">
    <property type="entry name" value="RNase_HI_RT_Ty1"/>
    <property type="match status" value="1"/>
</dbReference>
<evidence type="ECO:0000259" key="1">
    <source>
        <dbReference type="Pfam" id="PF07727"/>
    </source>
</evidence>
<evidence type="ECO:0000313" key="3">
    <source>
        <dbReference type="Proteomes" id="UP001291623"/>
    </source>
</evidence>
<proteinExistence type="predicted"/>